<keyword evidence="8" id="KW-1185">Reference proteome</keyword>
<name>A0A420EHW5_9ALTE</name>
<dbReference type="GO" id="GO:1990281">
    <property type="term" value="C:efflux pump complex"/>
    <property type="evidence" value="ECO:0007669"/>
    <property type="project" value="TreeGrafter"/>
</dbReference>
<dbReference type="PROSITE" id="PS51257">
    <property type="entry name" value="PROKAR_LIPOPROTEIN"/>
    <property type="match status" value="1"/>
</dbReference>
<evidence type="ECO:0000256" key="3">
    <source>
        <dbReference type="ARBA" id="ARBA00022448"/>
    </source>
</evidence>
<dbReference type="PANTHER" id="PTHR30469:SF20">
    <property type="entry name" value="EFFLUX RND TRANSPORTER PERIPLASMIC ADAPTOR SUBUNIT"/>
    <property type="match status" value="1"/>
</dbReference>
<dbReference type="OrthoDB" id="2110899at2"/>
<dbReference type="Pfam" id="PF25967">
    <property type="entry name" value="RND-MFP_C"/>
    <property type="match status" value="1"/>
</dbReference>
<dbReference type="SUPFAM" id="SSF111369">
    <property type="entry name" value="HlyD-like secretion proteins"/>
    <property type="match status" value="1"/>
</dbReference>
<dbReference type="Gene3D" id="2.40.420.20">
    <property type="match status" value="1"/>
</dbReference>
<dbReference type="GO" id="GO:0015562">
    <property type="term" value="F:efflux transmembrane transporter activity"/>
    <property type="evidence" value="ECO:0007669"/>
    <property type="project" value="TreeGrafter"/>
</dbReference>
<comment type="caution">
    <text evidence="7">The sequence shown here is derived from an EMBL/GenBank/DDBJ whole genome shotgun (WGS) entry which is preliminary data.</text>
</comment>
<feature type="chain" id="PRO_5019110324" evidence="4">
    <location>
        <begin position="20"/>
        <end position="359"/>
    </location>
</feature>
<reference evidence="7 8" key="1">
    <citation type="submission" date="2018-09" db="EMBL/GenBank/DDBJ databases">
        <authorList>
            <person name="Wang Z."/>
        </authorList>
    </citation>
    <scope>NUCLEOTIDE SEQUENCE [LARGE SCALE GENOMIC DNA]</scope>
    <source>
        <strain evidence="7 8">ALS 81</strain>
    </source>
</reference>
<feature type="domain" description="Multidrug resistance protein MdtA-like C-terminal permuted SH3" evidence="6">
    <location>
        <begin position="298"/>
        <end position="340"/>
    </location>
</feature>
<protein>
    <submittedName>
        <fullName evidence="7">Efflux RND transporter periplasmic adaptor subunit</fullName>
    </submittedName>
</protein>
<sequence>MLNKTVVASLLTIMLSACSDVETIELPIQTVEVYELPETINNVERDFNGIVRAHDLVNLSFRVDGEIKSIAVNKGQKVNKGDLLAVLDTRDYQIVVDDRQARLTLTDQQVKRAKTLLDKELLSQTEYDKMQAEYLVALAEFKKAQLMLEYTELKAPFDGVIGDVFTDPFVNTKPGLEVLSLHKIDFVEIDVQLPDIILSVAKLGRDRISKLDVEVNYEAFPGQSFTAKPYELNLEKSPSSRSYIATFLVPVESRYAVLEGMPATVSIDLSDLTHTHNREFLVPVASVVMPDDSPISQQLATVWRYKDDQTVEKQEVVLGTLSGDMVEIKQGLNDGDVIVSLGANRLIDGQVVAIKKGNQ</sequence>
<dbReference type="InterPro" id="IPR058627">
    <property type="entry name" value="MdtA-like_C"/>
</dbReference>
<dbReference type="NCBIfam" id="TIGR01730">
    <property type="entry name" value="RND_mfp"/>
    <property type="match status" value="1"/>
</dbReference>
<dbReference type="InterPro" id="IPR058625">
    <property type="entry name" value="MdtA-like_BSH"/>
</dbReference>
<evidence type="ECO:0000259" key="5">
    <source>
        <dbReference type="Pfam" id="PF25917"/>
    </source>
</evidence>
<evidence type="ECO:0000256" key="4">
    <source>
        <dbReference type="SAM" id="SignalP"/>
    </source>
</evidence>
<dbReference type="PANTHER" id="PTHR30469">
    <property type="entry name" value="MULTIDRUG RESISTANCE PROTEIN MDTA"/>
    <property type="match status" value="1"/>
</dbReference>
<comment type="similarity">
    <text evidence="2">Belongs to the membrane fusion protein (MFP) (TC 8.A.1) family.</text>
</comment>
<dbReference type="AlphaFoldDB" id="A0A420EHW5"/>
<evidence type="ECO:0000313" key="8">
    <source>
        <dbReference type="Proteomes" id="UP000286482"/>
    </source>
</evidence>
<dbReference type="Gene3D" id="1.10.287.470">
    <property type="entry name" value="Helix hairpin bin"/>
    <property type="match status" value="1"/>
</dbReference>
<dbReference type="Gene3D" id="2.40.50.100">
    <property type="match status" value="1"/>
</dbReference>
<keyword evidence="4" id="KW-0732">Signal</keyword>
<keyword evidence="3" id="KW-0813">Transport</keyword>
<accession>A0A420EHW5</accession>
<dbReference type="RefSeq" id="WP_120354255.1">
    <property type="nucleotide sequence ID" value="NZ_RAQO01000004.1"/>
</dbReference>
<evidence type="ECO:0000256" key="2">
    <source>
        <dbReference type="ARBA" id="ARBA00009477"/>
    </source>
</evidence>
<comment type="subcellular location">
    <subcellularLocation>
        <location evidence="1">Cell envelope</location>
    </subcellularLocation>
</comment>
<organism evidence="7 8">
    <name type="scientific">Alginatibacterium sediminis</name>
    <dbReference type="NCBI Taxonomy" id="2164068"/>
    <lineage>
        <taxon>Bacteria</taxon>
        <taxon>Pseudomonadati</taxon>
        <taxon>Pseudomonadota</taxon>
        <taxon>Gammaproteobacteria</taxon>
        <taxon>Alteromonadales</taxon>
        <taxon>Alteromonadaceae</taxon>
        <taxon>Alginatibacterium</taxon>
    </lineage>
</organism>
<dbReference type="Proteomes" id="UP000286482">
    <property type="component" value="Unassembled WGS sequence"/>
</dbReference>
<proteinExistence type="inferred from homology"/>
<dbReference type="EMBL" id="RAQO01000004">
    <property type="protein sequence ID" value="RKF20250.1"/>
    <property type="molecule type" value="Genomic_DNA"/>
</dbReference>
<evidence type="ECO:0000256" key="1">
    <source>
        <dbReference type="ARBA" id="ARBA00004196"/>
    </source>
</evidence>
<evidence type="ECO:0000259" key="6">
    <source>
        <dbReference type="Pfam" id="PF25967"/>
    </source>
</evidence>
<feature type="signal peptide" evidence="4">
    <location>
        <begin position="1"/>
        <end position="19"/>
    </location>
</feature>
<feature type="domain" description="Multidrug resistance protein MdtA-like barrel-sandwich hybrid" evidence="5">
    <location>
        <begin position="57"/>
        <end position="164"/>
    </location>
</feature>
<gene>
    <name evidence="7" type="ORF">DBZ36_07355</name>
</gene>
<dbReference type="InterPro" id="IPR006143">
    <property type="entry name" value="RND_pump_MFP"/>
</dbReference>
<evidence type="ECO:0000313" key="7">
    <source>
        <dbReference type="EMBL" id="RKF20250.1"/>
    </source>
</evidence>
<dbReference type="Pfam" id="PF25917">
    <property type="entry name" value="BSH_RND"/>
    <property type="match status" value="1"/>
</dbReference>